<dbReference type="EMBL" id="CM027685">
    <property type="protein sequence ID" value="KAG0525046.1"/>
    <property type="molecule type" value="Genomic_DNA"/>
</dbReference>
<accession>A0A921QNN3</accession>
<dbReference type="Proteomes" id="UP000807115">
    <property type="component" value="Chromosome 6"/>
</dbReference>
<comment type="caution">
    <text evidence="1">The sequence shown here is derived from an EMBL/GenBank/DDBJ whole genome shotgun (WGS) entry which is preliminary data.</text>
</comment>
<dbReference type="AlphaFoldDB" id="A0A921QNN3"/>
<reference evidence="1" key="2">
    <citation type="submission" date="2020-10" db="EMBL/GenBank/DDBJ databases">
        <authorList>
            <person name="Cooper E.A."/>
            <person name="Brenton Z.W."/>
            <person name="Flinn B.S."/>
            <person name="Jenkins J."/>
            <person name="Shu S."/>
            <person name="Flowers D."/>
            <person name="Luo F."/>
            <person name="Wang Y."/>
            <person name="Xia P."/>
            <person name="Barry K."/>
            <person name="Daum C."/>
            <person name="Lipzen A."/>
            <person name="Yoshinaga Y."/>
            <person name="Schmutz J."/>
            <person name="Saski C."/>
            <person name="Vermerris W."/>
            <person name="Kresovich S."/>
        </authorList>
    </citation>
    <scope>NUCLEOTIDE SEQUENCE</scope>
</reference>
<proteinExistence type="predicted"/>
<name>A0A921QNN3_SORBI</name>
<gene>
    <name evidence="1" type="ORF">BDA96_06G021800</name>
</gene>
<reference evidence="1" key="1">
    <citation type="journal article" date="2019" name="BMC Genomics">
        <title>A new reference genome for Sorghum bicolor reveals high levels of sequence similarity between sweet and grain genotypes: implications for the genetics of sugar metabolism.</title>
        <authorList>
            <person name="Cooper E.A."/>
            <person name="Brenton Z.W."/>
            <person name="Flinn B.S."/>
            <person name="Jenkins J."/>
            <person name="Shu S."/>
            <person name="Flowers D."/>
            <person name="Luo F."/>
            <person name="Wang Y."/>
            <person name="Xia P."/>
            <person name="Barry K."/>
            <person name="Daum C."/>
            <person name="Lipzen A."/>
            <person name="Yoshinaga Y."/>
            <person name="Schmutz J."/>
            <person name="Saski C."/>
            <person name="Vermerris W."/>
            <person name="Kresovich S."/>
        </authorList>
    </citation>
    <scope>NUCLEOTIDE SEQUENCE</scope>
</reference>
<protein>
    <submittedName>
        <fullName evidence="1">Uncharacterized protein</fullName>
    </submittedName>
</protein>
<organism evidence="1 2">
    <name type="scientific">Sorghum bicolor</name>
    <name type="common">Sorghum</name>
    <name type="synonym">Sorghum vulgare</name>
    <dbReference type="NCBI Taxonomy" id="4558"/>
    <lineage>
        <taxon>Eukaryota</taxon>
        <taxon>Viridiplantae</taxon>
        <taxon>Streptophyta</taxon>
        <taxon>Embryophyta</taxon>
        <taxon>Tracheophyta</taxon>
        <taxon>Spermatophyta</taxon>
        <taxon>Magnoliopsida</taxon>
        <taxon>Liliopsida</taxon>
        <taxon>Poales</taxon>
        <taxon>Poaceae</taxon>
        <taxon>PACMAD clade</taxon>
        <taxon>Panicoideae</taxon>
        <taxon>Andropogonodae</taxon>
        <taxon>Andropogoneae</taxon>
        <taxon>Sorghinae</taxon>
        <taxon>Sorghum</taxon>
    </lineage>
</organism>
<evidence type="ECO:0000313" key="2">
    <source>
        <dbReference type="Proteomes" id="UP000807115"/>
    </source>
</evidence>
<evidence type="ECO:0000313" key="1">
    <source>
        <dbReference type="EMBL" id="KAG0525046.1"/>
    </source>
</evidence>
<sequence length="134" mass="15219">MWTHYAQDRSWSARLQSSTFSSLVAARHYFIWKAITHPSEGHNSSIQSAIEVNEYLMESLFSKISNRIDITSISHQQDLQIIKTRADISIEYYDIVVGLAINHRWDLGPSGSTPQPCGEHLKYVQECTSSLPPP</sequence>